<proteinExistence type="predicted"/>
<dbReference type="GeneID" id="110759433"/>
<reference evidence="4" key="1">
    <citation type="submission" date="2025-08" db="UniProtKB">
        <authorList>
            <consortium name="RefSeq"/>
        </authorList>
    </citation>
    <scope>IDENTIFICATION</scope>
</reference>
<evidence type="ECO:0000313" key="3">
    <source>
        <dbReference type="Proteomes" id="UP000515124"/>
    </source>
</evidence>
<dbReference type="KEGG" id="pavi:110759433"/>
<accession>A0A6P5SM49</accession>
<evidence type="ECO:0000313" key="4">
    <source>
        <dbReference type="RefSeq" id="XP_021817174.1"/>
    </source>
</evidence>
<evidence type="ECO:0000259" key="2">
    <source>
        <dbReference type="Pfam" id="PF03101"/>
    </source>
</evidence>
<dbReference type="PANTHER" id="PTHR47718:SF8">
    <property type="entry name" value="PROTEIN FAR1-RELATED SEQUENCE"/>
    <property type="match status" value="1"/>
</dbReference>
<protein>
    <submittedName>
        <fullName evidence="4">Protein FAR1-RELATED SEQUENCE 5-like</fullName>
    </submittedName>
</protein>
<sequence length="391" mass="43555">MAPSLGPCSGKVEKAIRPWFGTATRGATIPAACMVVLAAIGDCSMAFGGCDKDMNMENNCMEDGEGETSPGLNISEGESNEKSSQAMKGNEKIDLVHSSIQKQLIPVIGMEFETEDLAFKFYNAYAYNIGFSIRRSSCHKFKSGQLRDRLFVCFAEGKCKIDKRVSNVKYHRAETRCGCLARMKISCHLNEKYRVIEFVSEHNHVTTSPSKTHLFRSHRKITLAQIAEVDMADSSGIAPKATLEFLSRQAGGRESLGFIPDDYKNYLHSKRTREMKLGDTGGVLEYLQQMQLNDPNFFYAIQVDEDDLITNIFWADTRMMVDYDYFGDVELVAVNNLSMEFPVSMVNLLQAQSPLEGECGLFSSQFTSAGAKSYNVEVDPPFSIDKSHQAS</sequence>
<feature type="domain" description="FAR1" evidence="2">
    <location>
        <begin position="120"/>
        <end position="205"/>
    </location>
</feature>
<dbReference type="InterPro" id="IPR004330">
    <property type="entry name" value="FAR1_DNA_bnd_dom"/>
</dbReference>
<dbReference type="RefSeq" id="XP_021817174.1">
    <property type="nucleotide sequence ID" value="XM_021961482.1"/>
</dbReference>
<dbReference type="AlphaFoldDB" id="A0A6P5SM49"/>
<keyword evidence="3" id="KW-1185">Reference proteome</keyword>
<organism evidence="3 4">
    <name type="scientific">Prunus avium</name>
    <name type="common">Cherry</name>
    <name type="synonym">Cerasus avium</name>
    <dbReference type="NCBI Taxonomy" id="42229"/>
    <lineage>
        <taxon>Eukaryota</taxon>
        <taxon>Viridiplantae</taxon>
        <taxon>Streptophyta</taxon>
        <taxon>Embryophyta</taxon>
        <taxon>Tracheophyta</taxon>
        <taxon>Spermatophyta</taxon>
        <taxon>Magnoliopsida</taxon>
        <taxon>eudicotyledons</taxon>
        <taxon>Gunneridae</taxon>
        <taxon>Pentapetalae</taxon>
        <taxon>rosids</taxon>
        <taxon>fabids</taxon>
        <taxon>Rosales</taxon>
        <taxon>Rosaceae</taxon>
        <taxon>Amygdaloideae</taxon>
        <taxon>Amygdaleae</taxon>
        <taxon>Prunus</taxon>
    </lineage>
</organism>
<evidence type="ECO:0000256" key="1">
    <source>
        <dbReference type="SAM" id="MobiDB-lite"/>
    </source>
</evidence>
<dbReference type="PANTHER" id="PTHR47718">
    <property type="entry name" value="OS01G0519700 PROTEIN"/>
    <property type="match status" value="1"/>
</dbReference>
<feature type="region of interest" description="Disordered" evidence="1">
    <location>
        <begin position="61"/>
        <end position="88"/>
    </location>
</feature>
<dbReference type="Proteomes" id="UP000515124">
    <property type="component" value="Unplaced"/>
</dbReference>
<name>A0A6P5SM49_PRUAV</name>
<gene>
    <name evidence="4" type="primary">LOC110759433</name>
</gene>
<dbReference type="Pfam" id="PF03101">
    <property type="entry name" value="FAR1"/>
    <property type="match status" value="1"/>
</dbReference>